<dbReference type="AlphaFoldDB" id="A0A0A1W3N9"/>
<dbReference type="Proteomes" id="UP000032305">
    <property type="component" value="Unassembled WGS sequence"/>
</dbReference>
<dbReference type="RefSeq" id="WP_042482828.1">
    <property type="nucleotide sequence ID" value="NZ_BBPI01000005.1"/>
</dbReference>
<protein>
    <recommendedName>
        <fullName evidence="4">Mannose-1-phosphate guanyltransferase C-terminal domain-containing protein</fullName>
    </recommendedName>
</protein>
<keyword evidence="3" id="KW-0012">Acyltransferase</keyword>
<dbReference type="InterPro" id="IPR056729">
    <property type="entry name" value="GMPPB_C"/>
</dbReference>
<dbReference type="Gene3D" id="2.160.10.10">
    <property type="entry name" value="Hexapeptide repeat proteins"/>
    <property type="match status" value="1"/>
</dbReference>
<dbReference type="eggNOG" id="COG1207">
    <property type="taxonomic scope" value="Bacteria"/>
</dbReference>
<feature type="domain" description="Mannose-1-phosphate guanyltransferase C-terminal" evidence="4">
    <location>
        <begin position="71"/>
        <end position="139"/>
    </location>
</feature>
<dbReference type="OrthoDB" id="9803036at2"/>
<gene>
    <name evidence="5" type="ORF">SP5_005_00410</name>
</gene>
<dbReference type="EMBL" id="BBPI01000005">
    <property type="protein sequence ID" value="GAL99518.1"/>
    <property type="molecule type" value="Genomic_DNA"/>
</dbReference>
<keyword evidence="2" id="KW-0677">Repeat</keyword>
<evidence type="ECO:0000259" key="4">
    <source>
        <dbReference type="Pfam" id="PF25087"/>
    </source>
</evidence>
<dbReference type="PANTHER" id="PTHR43584">
    <property type="entry name" value="NUCLEOTIDYL TRANSFERASE"/>
    <property type="match status" value="1"/>
</dbReference>
<dbReference type="InterPro" id="IPR011004">
    <property type="entry name" value="Trimer_LpxA-like_sf"/>
</dbReference>
<evidence type="ECO:0000313" key="5">
    <source>
        <dbReference type="EMBL" id="GAL99518.1"/>
    </source>
</evidence>
<sequence>MNDHAISRYVAAWTTSAWGDNASLAWEIVPRAEIVVARRMEHLGDGYLRHDGFLVHRTANVESGVTLKGVGIIGPHCQVATGCYLRGGVSLAANSTLGPHCKVKSSLIFDGAALAHLNFVGDSIVGAGVNIEAGAIVANHRNELTDKIIRIAVPSGVIDTGVTKFGALIGDGVRIGANAVIAPGALLRPGAVVGRLELVDQYHGGSHEAPSIANMTRQGE</sequence>
<reference evidence="5 6" key="1">
    <citation type="submission" date="2014-11" db="EMBL/GenBank/DDBJ databases">
        <title>Whole genome shotgun sequence of Sphingomonas parapaucimobilis NBRC 15100.</title>
        <authorList>
            <person name="Katano-Makiyama Y."/>
            <person name="Hosoyama A."/>
            <person name="Hashimoto M."/>
            <person name="Hosoyama Y."/>
            <person name="Noguchi M."/>
            <person name="Numata M."/>
            <person name="Tsuchikane K."/>
            <person name="Hirakata S."/>
            <person name="Uohara A."/>
            <person name="Shimodaira J."/>
            <person name="Ohji S."/>
            <person name="Ichikawa N."/>
            <person name="Kimura A."/>
            <person name="Yamazoe A."/>
            <person name="Fujita N."/>
        </authorList>
    </citation>
    <scope>NUCLEOTIDE SEQUENCE [LARGE SCALE GENOMIC DNA]</scope>
    <source>
        <strain evidence="5 6">NBRC 15100</strain>
    </source>
</reference>
<dbReference type="PANTHER" id="PTHR43584:SF8">
    <property type="entry name" value="N-ACETYLMURAMATE ALPHA-1-PHOSPHATE URIDYLYLTRANSFERASE"/>
    <property type="match status" value="1"/>
</dbReference>
<organism evidence="5 6">
    <name type="scientific">Sphingomonas parapaucimobilis NBRC 15100</name>
    <dbReference type="NCBI Taxonomy" id="1219049"/>
    <lineage>
        <taxon>Bacteria</taxon>
        <taxon>Pseudomonadati</taxon>
        <taxon>Pseudomonadota</taxon>
        <taxon>Alphaproteobacteria</taxon>
        <taxon>Sphingomonadales</taxon>
        <taxon>Sphingomonadaceae</taxon>
        <taxon>Sphingomonas</taxon>
    </lineage>
</organism>
<keyword evidence="1" id="KW-0808">Transferase</keyword>
<evidence type="ECO:0000256" key="1">
    <source>
        <dbReference type="ARBA" id="ARBA00022679"/>
    </source>
</evidence>
<dbReference type="GO" id="GO:0016779">
    <property type="term" value="F:nucleotidyltransferase activity"/>
    <property type="evidence" value="ECO:0007669"/>
    <property type="project" value="UniProtKB-ARBA"/>
</dbReference>
<dbReference type="InterPro" id="IPR050065">
    <property type="entry name" value="GlmU-like"/>
</dbReference>
<dbReference type="GO" id="GO:0016746">
    <property type="term" value="F:acyltransferase activity"/>
    <property type="evidence" value="ECO:0007669"/>
    <property type="project" value="UniProtKB-KW"/>
</dbReference>
<proteinExistence type="predicted"/>
<accession>A0A0A1W3N9</accession>
<keyword evidence="6" id="KW-1185">Reference proteome</keyword>
<evidence type="ECO:0000256" key="2">
    <source>
        <dbReference type="ARBA" id="ARBA00022737"/>
    </source>
</evidence>
<name>A0A0A1W3N9_9SPHN</name>
<comment type="caution">
    <text evidence="5">The sequence shown here is derived from an EMBL/GenBank/DDBJ whole genome shotgun (WGS) entry which is preliminary data.</text>
</comment>
<evidence type="ECO:0000313" key="6">
    <source>
        <dbReference type="Proteomes" id="UP000032305"/>
    </source>
</evidence>
<dbReference type="Pfam" id="PF25087">
    <property type="entry name" value="GMPPB_C"/>
    <property type="match status" value="1"/>
</dbReference>
<evidence type="ECO:0000256" key="3">
    <source>
        <dbReference type="ARBA" id="ARBA00023315"/>
    </source>
</evidence>
<dbReference type="SUPFAM" id="SSF51161">
    <property type="entry name" value="Trimeric LpxA-like enzymes"/>
    <property type="match status" value="1"/>
</dbReference>